<comment type="caution">
    <text evidence="2">The sequence shown here is derived from an EMBL/GenBank/DDBJ whole genome shotgun (WGS) entry which is preliminary data.</text>
</comment>
<name>A0ABT8MMX1_9BACL</name>
<accession>A0ABT8MMX1</accession>
<evidence type="ECO:0000313" key="2">
    <source>
        <dbReference type="EMBL" id="MDN7226215.1"/>
    </source>
</evidence>
<dbReference type="EMBL" id="JAUJWW010000001">
    <property type="protein sequence ID" value="MDN7226215.1"/>
    <property type="molecule type" value="Genomic_DNA"/>
</dbReference>
<dbReference type="InterPro" id="IPR009875">
    <property type="entry name" value="PilZ_domain"/>
</dbReference>
<keyword evidence="3" id="KW-1185">Reference proteome</keyword>
<evidence type="ECO:0000313" key="3">
    <source>
        <dbReference type="Proteomes" id="UP001172054"/>
    </source>
</evidence>
<protein>
    <submittedName>
        <fullName evidence="2">PilZ domain-containing protein</fullName>
    </submittedName>
</protein>
<organism evidence="2 3">
    <name type="scientific">Planococcus liqunii</name>
    <dbReference type="NCBI Taxonomy" id="3058394"/>
    <lineage>
        <taxon>Bacteria</taxon>
        <taxon>Bacillati</taxon>
        <taxon>Bacillota</taxon>
        <taxon>Bacilli</taxon>
        <taxon>Bacillales</taxon>
        <taxon>Caryophanaceae</taxon>
        <taxon>Planococcus</taxon>
    </lineage>
</organism>
<evidence type="ECO:0000259" key="1">
    <source>
        <dbReference type="Pfam" id="PF07238"/>
    </source>
</evidence>
<dbReference type="Proteomes" id="UP001172054">
    <property type="component" value="Unassembled WGS sequence"/>
</dbReference>
<feature type="domain" description="PilZ" evidence="1">
    <location>
        <begin position="9"/>
        <end position="94"/>
    </location>
</feature>
<gene>
    <name evidence="2" type="ORF">QWY15_02805</name>
</gene>
<sequence length="114" mass="13221">MFPNRMESYRHSFGKPPEIRMEILREDGVQYRVFGLMLDVSTGGAKLFSEHELMKESEIITFFFIVNYEKITTCGKLVWKLKKPNGWVYGVKWFADPVKELLIAEEIKAGIAIS</sequence>
<proteinExistence type="predicted"/>
<dbReference type="Pfam" id="PF07238">
    <property type="entry name" value="PilZ"/>
    <property type="match status" value="1"/>
</dbReference>
<reference evidence="2 3" key="1">
    <citation type="submission" date="2023-06" db="EMBL/GenBank/DDBJ databases">
        <title>Novel species in genus Planococcus.</title>
        <authorList>
            <person name="Ning S."/>
        </authorList>
    </citation>
    <scope>NUCLEOTIDE SEQUENCE [LARGE SCALE GENOMIC DNA]</scope>
    <source>
        <strain evidence="2 3">N064</strain>
    </source>
</reference>
<dbReference type="RefSeq" id="WP_300981424.1">
    <property type="nucleotide sequence ID" value="NZ_CP129238.1"/>
</dbReference>